<accession>A0ABR8Z6J4</accession>
<dbReference type="EMBL" id="JACSPO010000012">
    <property type="protein sequence ID" value="MBD8063541.1"/>
    <property type="molecule type" value="Genomic_DNA"/>
</dbReference>
<evidence type="ECO:0000313" key="3">
    <source>
        <dbReference type="Proteomes" id="UP000661894"/>
    </source>
</evidence>
<dbReference type="Proteomes" id="UP000661894">
    <property type="component" value="Unassembled WGS sequence"/>
</dbReference>
<protein>
    <submittedName>
        <fullName evidence="2">Aminoglycoside phosphotransferase family protein</fullName>
    </submittedName>
</protein>
<dbReference type="SUPFAM" id="SSF56112">
    <property type="entry name" value="Protein kinase-like (PK-like)"/>
    <property type="match status" value="1"/>
</dbReference>
<organism evidence="2 3">
    <name type="scientific">Oceanitalea stevensii</name>
    <dbReference type="NCBI Taxonomy" id="2763072"/>
    <lineage>
        <taxon>Bacteria</taxon>
        <taxon>Bacillati</taxon>
        <taxon>Actinomycetota</taxon>
        <taxon>Actinomycetes</taxon>
        <taxon>Micrococcales</taxon>
        <taxon>Bogoriellaceae</taxon>
        <taxon>Georgenia</taxon>
    </lineage>
</organism>
<keyword evidence="3" id="KW-1185">Reference proteome</keyword>
<sequence>MSVPTTAPRSRRAADRPSRRLPDAVHDGARTYRLVRAWPRGTEHALVELAAEDGATVAGQWFADPAALASGAAATPAPARVAGDVLLQPGGADARLRALGGVLAEDGARLVAHRPGRRAVVRLDAPDGTVREFAKVVRGSRASDLARRGSLVAELVGGAVPVPRLLDTGEVGRGVLRWSVVPGRTLHDLGAGRWEPEAARTAWEAAGRAVRHLHDAPRGRVTARHGATDELGAVADWLHPAVVHGLLDARLVARAGERVAAELDAGAGDSALGVLHRDLHDKQLLLDDAGTVGMIDVDTLAVGERALDVANLLVHLELREAQGVLTPGLAAAARDGFLSGVGAGELPHSRVAAYARATRLRLAGVYAFRPRWRSVAQELLAQAAG</sequence>
<feature type="compositionally biased region" description="Basic and acidic residues" evidence="1">
    <location>
        <begin position="12"/>
        <end position="25"/>
    </location>
</feature>
<dbReference type="InterPro" id="IPR011009">
    <property type="entry name" value="Kinase-like_dom_sf"/>
</dbReference>
<proteinExistence type="predicted"/>
<dbReference type="RefSeq" id="WP_251840637.1">
    <property type="nucleotide sequence ID" value="NZ_JACSPO010000012.1"/>
</dbReference>
<evidence type="ECO:0000256" key="1">
    <source>
        <dbReference type="SAM" id="MobiDB-lite"/>
    </source>
</evidence>
<dbReference type="Gene3D" id="3.90.1200.10">
    <property type="match status" value="1"/>
</dbReference>
<evidence type="ECO:0000313" key="2">
    <source>
        <dbReference type="EMBL" id="MBD8063541.1"/>
    </source>
</evidence>
<gene>
    <name evidence="2" type="ORF">H9624_14555</name>
</gene>
<reference evidence="2 3" key="1">
    <citation type="submission" date="2020-08" db="EMBL/GenBank/DDBJ databases">
        <title>A Genomic Blueprint of the Chicken Gut Microbiome.</title>
        <authorList>
            <person name="Gilroy R."/>
            <person name="Ravi A."/>
            <person name="Getino M."/>
            <person name="Pursley I."/>
            <person name="Horton D.L."/>
            <person name="Alikhan N.-F."/>
            <person name="Baker D."/>
            <person name="Gharbi K."/>
            <person name="Hall N."/>
            <person name="Watson M."/>
            <person name="Adriaenssens E.M."/>
            <person name="Foster-Nyarko E."/>
            <person name="Jarju S."/>
            <person name="Secka A."/>
            <person name="Antonio M."/>
            <person name="Oren A."/>
            <person name="Chaudhuri R."/>
            <person name="La Ragione R.M."/>
            <person name="Hildebrand F."/>
            <person name="Pallen M.J."/>
        </authorList>
    </citation>
    <scope>NUCLEOTIDE SEQUENCE [LARGE SCALE GENOMIC DNA]</scope>
    <source>
        <strain evidence="2 3">Sa1BUA1</strain>
    </source>
</reference>
<name>A0ABR8Z6J4_9MICO</name>
<comment type="caution">
    <text evidence="2">The sequence shown here is derived from an EMBL/GenBank/DDBJ whole genome shotgun (WGS) entry which is preliminary data.</text>
</comment>
<feature type="region of interest" description="Disordered" evidence="1">
    <location>
        <begin position="1"/>
        <end position="25"/>
    </location>
</feature>